<accession>A0A9Q0RPL8</accession>
<gene>
    <name evidence="4" type="ORF">RDWZM_000416</name>
</gene>
<keyword evidence="1" id="KW-0444">Lipid biosynthesis</keyword>
<dbReference type="Proteomes" id="UP001142055">
    <property type="component" value="Chromosome 1"/>
</dbReference>
<dbReference type="AlphaFoldDB" id="A0A9Q0RPL8"/>
<dbReference type="Pfam" id="PF01633">
    <property type="entry name" value="Choline_kinase"/>
    <property type="match status" value="1"/>
</dbReference>
<dbReference type="OMA" id="NEYRMEL"/>
<proteinExistence type="inferred from homology"/>
<dbReference type="SUPFAM" id="SSF56112">
    <property type="entry name" value="Protein kinase-like (PK-like)"/>
    <property type="match status" value="1"/>
</dbReference>
<protein>
    <submittedName>
        <fullName evidence="4">Uncharacterized protein</fullName>
    </submittedName>
</protein>
<dbReference type="GO" id="GO:0004305">
    <property type="term" value="F:ethanolamine kinase activity"/>
    <property type="evidence" value="ECO:0007669"/>
    <property type="project" value="TreeGrafter"/>
</dbReference>
<keyword evidence="5" id="KW-1185">Reference proteome</keyword>
<evidence type="ECO:0000256" key="1">
    <source>
        <dbReference type="ARBA" id="ARBA00023209"/>
    </source>
</evidence>
<dbReference type="Gene3D" id="3.30.200.20">
    <property type="entry name" value="Phosphorylase Kinase, domain 1"/>
    <property type="match status" value="1"/>
</dbReference>
<dbReference type="PANTHER" id="PTHR22603:SF93">
    <property type="entry name" value="RE24176P"/>
    <property type="match status" value="1"/>
</dbReference>
<sequence>MFKKTTIDPEDLEQVMKVLAKLCSSNVWSNVQLADFTARRFEMGYVNNIFCCEMTEEAHERLINKYSSSAEDNLSKIVIKFTPKDFFIKFKRYEMIAYHTILSERGVLPKLIYFDDDCMINEYIESRTYSYEDDCDSQTVQQLAKTLAIVHSARPPISMNGFELFNKFFDDNEENENNPMISDTINKKYLDLLMKESEEIRNKYYSTFSEIDYKKINNFNKLLLDKIKSPLVFSHCDFNRGNRLVQREPKTGKSRVYLIDFDYSCFFYRGFDLGRYFSNYRHREDMFGDEGFPTDDEMKLFLEAYRNECGRLQGDQYLLNENNSLERLIIESKVFTLMAYSDYFFCLMMYTNNPTGPKKDYFLESAYNRYNAIKKQRKLFTADGTLPMLLDNHDYQL</sequence>
<dbReference type="Gene3D" id="3.90.1200.10">
    <property type="match status" value="1"/>
</dbReference>
<dbReference type="GO" id="GO:0004103">
    <property type="term" value="F:choline kinase activity"/>
    <property type="evidence" value="ECO:0007669"/>
    <property type="project" value="TreeGrafter"/>
</dbReference>
<comment type="caution">
    <text evidence="4">The sequence shown here is derived from an EMBL/GenBank/DDBJ whole genome shotgun (WGS) entry which is preliminary data.</text>
</comment>
<evidence type="ECO:0000313" key="4">
    <source>
        <dbReference type="EMBL" id="KAJ6221871.1"/>
    </source>
</evidence>
<name>A0A9Q0RPL8_BLOTA</name>
<keyword evidence="1" id="KW-0443">Lipid metabolism</keyword>
<evidence type="ECO:0000313" key="5">
    <source>
        <dbReference type="Proteomes" id="UP001142055"/>
    </source>
</evidence>
<evidence type="ECO:0000256" key="2">
    <source>
        <dbReference type="ARBA" id="ARBA00023264"/>
    </source>
</evidence>
<dbReference type="GO" id="GO:0005737">
    <property type="term" value="C:cytoplasm"/>
    <property type="evidence" value="ECO:0007669"/>
    <property type="project" value="TreeGrafter"/>
</dbReference>
<reference evidence="4" key="1">
    <citation type="submission" date="2022-12" db="EMBL/GenBank/DDBJ databases">
        <title>Genome assemblies of Blomia tropicalis.</title>
        <authorList>
            <person name="Cui Y."/>
        </authorList>
    </citation>
    <scope>NUCLEOTIDE SEQUENCE</scope>
    <source>
        <tissue evidence="4">Adult mites</tissue>
    </source>
</reference>
<keyword evidence="2" id="KW-1208">Phospholipid metabolism</keyword>
<dbReference type="EMBL" id="JAPWDV010000001">
    <property type="protein sequence ID" value="KAJ6221871.1"/>
    <property type="molecule type" value="Genomic_DNA"/>
</dbReference>
<dbReference type="PANTHER" id="PTHR22603">
    <property type="entry name" value="CHOLINE/ETHANOALAMINE KINASE"/>
    <property type="match status" value="1"/>
</dbReference>
<dbReference type="InterPro" id="IPR011009">
    <property type="entry name" value="Kinase-like_dom_sf"/>
</dbReference>
<dbReference type="GO" id="GO:0006646">
    <property type="term" value="P:phosphatidylethanolamine biosynthetic process"/>
    <property type="evidence" value="ECO:0007669"/>
    <property type="project" value="TreeGrafter"/>
</dbReference>
<comment type="similarity">
    <text evidence="3">Belongs to the choline/ethanolamine kinase family.</text>
</comment>
<keyword evidence="1" id="KW-0594">Phospholipid biosynthesis</keyword>
<evidence type="ECO:0000256" key="3">
    <source>
        <dbReference type="ARBA" id="ARBA00038211"/>
    </source>
</evidence>
<organism evidence="4 5">
    <name type="scientific">Blomia tropicalis</name>
    <name type="common">Mite</name>
    <dbReference type="NCBI Taxonomy" id="40697"/>
    <lineage>
        <taxon>Eukaryota</taxon>
        <taxon>Metazoa</taxon>
        <taxon>Ecdysozoa</taxon>
        <taxon>Arthropoda</taxon>
        <taxon>Chelicerata</taxon>
        <taxon>Arachnida</taxon>
        <taxon>Acari</taxon>
        <taxon>Acariformes</taxon>
        <taxon>Sarcoptiformes</taxon>
        <taxon>Astigmata</taxon>
        <taxon>Glycyphagoidea</taxon>
        <taxon>Echimyopodidae</taxon>
        <taxon>Blomia</taxon>
    </lineage>
</organism>